<sequence length="46" mass="4216">MVTSSSTDAGGPAVEGRAAFAARGLGDVDALVGLGALVVSGAVGQG</sequence>
<proteinExistence type="predicted"/>
<organism evidence="1 2">
    <name type="scientific">Terracoccus luteus</name>
    <dbReference type="NCBI Taxonomy" id="53356"/>
    <lineage>
        <taxon>Bacteria</taxon>
        <taxon>Bacillati</taxon>
        <taxon>Actinomycetota</taxon>
        <taxon>Actinomycetes</taxon>
        <taxon>Micrococcales</taxon>
        <taxon>Intrasporangiaceae</taxon>
        <taxon>Terracoccus</taxon>
    </lineage>
</organism>
<accession>A0A839PYC6</accession>
<protein>
    <submittedName>
        <fullName evidence="1">Uncharacterized protein</fullName>
    </submittedName>
</protein>
<dbReference type="AlphaFoldDB" id="A0A839PYC6"/>
<dbReference type="Proteomes" id="UP000590811">
    <property type="component" value="Unassembled WGS sequence"/>
</dbReference>
<name>A0A839PYC6_9MICO</name>
<evidence type="ECO:0000313" key="1">
    <source>
        <dbReference type="EMBL" id="MBB2988419.1"/>
    </source>
</evidence>
<dbReference type="EMBL" id="JACHVT010000011">
    <property type="protein sequence ID" value="MBB2988419.1"/>
    <property type="molecule type" value="Genomic_DNA"/>
</dbReference>
<reference evidence="1 2" key="1">
    <citation type="submission" date="2020-08" db="EMBL/GenBank/DDBJ databases">
        <title>Genomic Encyclopedia of Type Strains, Phase IV (KMG-V): Genome sequencing to study the core and pangenomes of soil and plant-associated prokaryotes.</title>
        <authorList>
            <person name="Whitman W."/>
        </authorList>
    </citation>
    <scope>NUCLEOTIDE SEQUENCE [LARGE SCALE GENOMIC DNA]</scope>
    <source>
        <strain evidence="1 2">B3ACCR2</strain>
    </source>
</reference>
<comment type="caution">
    <text evidence="1">The sequence shown here is derived from an EMBL/GenBank/DDBJ whole genome shotgun (WGS) entry which is preliminary data.</text>
</comment>
<dbReference type="RefSeq" id="WP_184511374.1">
    <property type="nucleotide sequence ID" value="NZ_JACHVT010000011.1"/>
</dbReference>
<gene>
    <name evidence="1" type="ORF">FHW14_003613</name>
</gene>
<evidence type="ECO:0000313" key="2">
    <source>
        <dbReference type="Proteomes" id="UP000590811"/>
    </source>
</evidence>